<sequence length="201" mass="21885">MAAAHVHHTSFVSELSMMICQGIHVVEDICPAVESVVNVFFCFGNSVASTRFMLQDEFNIQTTKCDNCIIGCMVCLQQVACICSIIACLVGSDELNDASQLLNCLADLVFCSHNTRLKWTKEMENSGSDPCKSHPSKKCQGLINSYPPPGMYGPPHQGYPPPGMYGPPQQGYPPPGMYGPSPQHGYPPGPYAYPPPPPQYK</sequence>
<accession>A0A2U1Q9X5</accession>
<keyword evidence="3" id="KW-1185">Reference proteome</keyword>
<evidence type="ECO:0000313" key="3">
    <source>
        <dbReference type="Proteomes" id="UP000245207"/>
    </source>
</evidence>
<gene>
    <name evidence="2" type="ORF">CTI12_AA055760</name>
</gene>
<dbReference type="EMBL" id="PKPP01000284">
    <property type="protein sequence ID" value="PWA94810.1"/>
    <property type="molecule type" value="Genomic_DNA"/>
</dbReference>
<feature type="region of interest" description="Disordered" evidence="1">
    <location>
        <begin position="147"/>
        <end position="201"/>
    </location>
</feature>
<protein>
    <submittedName>
        <fullName evidence="2">Uncharacterized protein</fullName>
    </submittedName>
</protein>
<dbReference type="PANTHER" id="PTHR31152:SF20">
    <property type="entry name" value="PLAC8 FAMILY PROTEIN"/>
    <property type="match status" value="1"/>
</dbReference>
<evidence type="ECO:0000313" key="2">
    <source>
        <dbReference type="EMBL" id="PWA94810.1"/>
    </source>
</evidence>
<dbReference type="PANTHER" id="PTHR31152">
    <property type="entry name" value="PLAC8 FAMILY PROTEIN"/>
    <property type="match status" value="1"/>
</dbReference>
<organism evidence="2 3">
    <name type="scientific">Artemisia annua</name>
    <name type="common">Sweet wormwood</name>
    <dbReference type="NCBI Taxonomy" id="35608"/>
    <lineage>
        <taxon>Eukaryota</taxon>
        <taxon>Viridiplantae</taxon>
        <taxon>Streptophyta</taxon>
        <taxon>Embryophyta</taxon>
        <taxon>Tracheophyta</taxon>
        <taxon>Spermatophyta</taxon>
        <taxon>Magnoliopsida</taxon>
        <taxon>eudicotyledons</taxon>
        <taxon>Gunneridae</taxon>
        <taxon>Pentapetalae</taxon>
        <taxon>asterids</taxon>
        <taxon>campanulids</taxon>
        <taxon>Asterales</taxon>
        <taxon>Asteraceae</taxon>
        <taxon>Asteroideae</taxon>
        <taxon>Anthemideae</taxon>
        <taxon>Artemisiinae</taxon>
        <taxon>Artemisia</taxon>
    </lineage>
</organism>
<dbReference type="STRING" id="35608.A0A2U1Q9X5"/>
<dbReference type="Proteomes" id="UP000245207">
    <property type="component" value="Unassembled WGS sequence"/>
</dbReference>
<feature type="compositionally biased region" description="Pro residues" evidence="1">
    <location>
        <begin position="185"/>
        <end position="201"/>
    </location>
</feature>
<reference evidence="2 3" key="1">
    <citation type="journal article" date="2018" name="Mol. Plant">
        <title>The genome of Artemisia annua provides insight into the evolution of Asteraceae family and artemisinin biosynthesis.</title>
        <authorList>
            <person name="Shen Q."/>
            <person name="Zhang L."/>
            <person name="Liao Z."/>
            <person name="Wang S."/>
            <person name="Yan T."/>
            <person name="Shi P."/>
            <person name="Liu M."/>
            <person name="Fu X."/>
            <person name="Pan Q."/>
            <person name="Wang Y."/>
            <person name="Lv Z."/>
            <person name="Lu X."/>
            <person name="Zhang F."/>
            <person name="Jiang W."/>
            <person name="Ma Y."/>
            <person name="Chen M."/>
            <person name="Hao X."/>
            <person name="Li L."/>
            <person name="Tang Y."/>
            <person name="Lv G."/>
            <person name="Zhou Y."/>
            <person name="Sun X."/>
            <person name="Brodelius P.E."/>
            <person name="Rose J.K.C."/>
            <person name="Tang K."/>
        </authorList>
    </citation>
    <scope>NUCLEOTIDE SEQUENCE [LARGE SCALE GENOMIC DNA]</scope>
    <source>
        <strain evidence="3">cv. Huhao1</strain>
        <tissue evidence="2">Leaf</tissue>
    </source>
</reference>
<dbReference type="AlphaFoldDB" id="A0A2U1Q9X5"/>
<comment type="caution">
    <text evidence="2">The sequence shown here is derived from an EMBL/GenBank/DDBJ whole genome shotgun (WGS) entry which is preliminary data.</text>
</comment>
<name>A0A2U1Q9X5_ARTAN</name>
<feature type="compositionally biased region" description="Pro residues" evidence="1">
    <location>
        <begin position="147"/>
        <end position="177"/>
    </location>
</feature>
<evidence type="ECO:0000256" key="1">
    <source>
        <dbReference type="SAM" id="MobiDB-lite"/>
    </source>
</evidence>
<proteinExistence type="predicted"/>
<dbReference type="OrthoDB" id="998115at2759"/>